<dbReference type="PANTHER" id="PTHR43071:SF1">
    <property type="entry name" value="2-AMINO-4-HYDROXY-6-HYDROXYMETHYLDIHYDROPTERIDINE PYROPHOSPHOKINASE"/>
    <property type="match status" value="1"/>
</dbReference>
<evidence type="ECO:0000259" key="13">
    <source>
        <dbReference type="PROSITE" id="PS00794"/>
    </source>
</evidence>
<dbReference type="InterPro" id="IPR000550">
    <property type="entry name" value="Hppk"/>
</dbReference>
<keyword evidence="6" id="KW-0547">Nucleotide-binding</keyword>
<gene>
    <name evidence="14" type="primary">folK</name>
    <name evidence="14" type="ORF">ACFOW1_12840</name>
</gene>
<dbReference type="EC" id="2.7.6.3" evidence="3"/>
<sequence length="164" mass="18129">MHHAYILLGTNLGDRLSYLQQAKTSILQQIGDISAASSIYETAAWGLTEQPAFYNQVLVVKTTIEPESLMQQLLAIETQLGRIRTIKFGPRTIDIDILLIDDLIHQSPILALPHPALPQRRFALMPLAEVAPSLVHPVEKKTITTLLQACIDTLDVQKITPTAS</sequence>
<dbReference type="GO" id="GO:0003848">
    <property type="term" value="F:2-amino-4-hydroxy-6-hydroxymethyldihydropteridine diphosphokinase activity"/>
    <property type="evidence" value="ECO:0007669"/>
    <property type="project" value="UniProtKB-EC"/>
</dbReference>
<organism evidence="14 15">
    <name type="scientific">Parasediminibacterium paludis</name>
    <dbReference type="NCBI Taxonomy" id="908966"/>
    <lineage>
        <taxon>Bacteria</taxon>
        <taxon>Pseudomonadati</taxon>
        <taxon>Bacteroidota</taxon>
        <taxon>Chitinophagia</taxon>
        <taxon>Chitinophagales</taxon>
        <taxon>Chitinophagaceae</taxon>
        <taxon>Parasediminibacterium</taxon>
    </lineage>
</organism>
<dbReference type="InterPro" id="IPR035907">
    <property type="entry name" value="Hppk_sf"/>
</dbReference>
<dbReference type="SUPFAM" id="SSF55083">
    <property type="entry name" value="6-hydroxymethyl-7,8-dihydropterin pyrophosphokinase, HPPK"/>
    <property type="match status" value="1"/>
</dbReference>
<dbReference type="EMBL" id="JBHSDC010000027">
    <property type="protein sequence ID" value="MFC4232780.1"/>
    <property type="molecule type" value="Genomic_DNA"/>
</dbReference>
<dbReference type="CDD" id="cd00483">
    <property type="entry name" value="HPPK"/>
    <property type="match status" value="1"/>
</dbReference>
<reference evidence="15" key="1">
    <citation type="journal article" date="2019" name="Int. J. Syst. Evol. Microbiol.">
        <title>The Global Catalogue of Microorganisms (GCM) 10K type strain sequencing project: providing services to taxonomists for standard genome sequencing and annotation.</title>
        <authorList>
            <consortium name="The Broad Institute Genomics Platform"/>
            <consortium name="The Broad Institute Genome Sequencing Center for Infectious Disease"/>
            <person name="Wu L."/>
            <person name="Ma J."/>
        </authorList>
    </citation>
    <scope>NUCLEOTIDE SEQUENCE [LARGE SCALE GENOMIC DNA]</scope>
    <source>
        <strain evidence="15">CECT 8010</strain>
    </source>
</reference>
<comment type="caution">
    <text evidence="14">The sequence shown here is derived from an EMBL/GenBank/DDBJ whole genome shotgun (WGS) entry which is preliminary data.</text>
</comment>
<evidence type="ECO:0000256" key="12">
    <source>
        <dbReference type="ARBA" id="ARBA00033413"/>
    </source>
</evidence>
<keyword evidence="7" id="KW-0418">Kinase</keyword>
<evidence type="ECO:0000313" key="15">
    <source>
        <dbReference type="Proteomes" id="UP001595906"/>
    </source>
</evidence>
<keyword evidence="8" id="KW-0067">ATP-binding</keyword>
<evidence type="ECO:0000256" key="3">
    <source>
        <dbReference type="ARBA" id="ARBA00013253"/>
    </source>
</evidence>
<evidence type="ECO:0000256" key="7">
    <source>
        <dbReference type="ARBA" id="ARBA00022777"/>
    </source>
</evidence>
<proteinExistence type="inferred from homology"/>
<keyword evidence="5 14" id="KW-0808">Transferase</keyword>
<name>A0ABV8Q119_9BACT</name>
<keyword evidence="9" id="KW-0289">Folate biosynthesis</keyword>
<evidence type="ECO:0000256" key="6">
    <source>
        <dbReference type="ARBA" id="ARBA00022741"/>
    </source>
</evidence>
<dbReference type="Gene3D" id="3.30.70.560">
    <property type="entry name" value="7,8-Dihydro-6-hydroxymethylpterin-pyrophosphokinase HPPK"/>
    <property type="match status" value="1"/>
</dbReference>
<dbReference type="Proteomes" id="UP001595906">
    <property type="component" value="Unassembled WGS sequence"/>
</dbReference>
<comment type="similarity">
    <text evidence="2">Belongs to the HPPK family.</text>
</comment>
<dbReference type="Pfam" id="PF01288">
    <property type="entry name" value="HPPK"/>
    <property type="match status" value="1"/>
</dbReference>
<dbReference type="PROSITE" id="PS00794">
    <property type="entry name" value="HPPK"/>
    <property type="match status" value="1"/>
</dbReference>
<evidence type="ECO:0000256" key="2">
    <source>
        <dbReference type="ARBA" id="ARBA00005810"/>
    </source>
</evidence>
<evidence type="ECO:0000256" key="11">
    <source>
        <dbReference type="ARBA" id="ARBA00029766"/>
    </source>
</evidence>
<protein>
    <recommendedName>
        <fullName evidence="4">2-amino-4-hydroxy-6-hydroxymethyldihydropteridine pyrophosphokinase</fullName>
        <ecNumber evidence="3">2.7.6.3</ecNumber>
    </recommendedName>
    <alternativeName>
        <fullName evidence="11">6-hydroxymethyl-7,8-dihydropterin pyrophosphokinase</fullName>
    </alternativeName>
    <alternativeName>
        <fullName evidence="12">7,8-dihydro-6-hydroxymethylpterin-pyrophosphokinase</fullName>
    </alternativeName>
</protein>
<feature type="domain" description="7,8-dihydro-6-hydroxymethylpterin-pyrophosphokinase" evidence="13">
    <location>
        <begin position="87"/>
        <end position="98"/>
    </location>
</feature>
<evidence type="ECO:0000256" key="8">
    <source>
        <dbReference type="ARBA" id="ARBA00022840"/>
    </source>
</evidence>
<evidence type="ECO:0000256" key="1">
    <source>
        <dbReference type="ARBA" id="ARBA00005051"/>
    </source>
</evidence>
<keyword evidence="15" id="KW-1185">Reference proteome</keyword>
<evidence type="ECO:0000313" key="14">
    <source>
        <dbReference type="EMBL" id="MFC4232780.1"/>
    </source>
</evidence>
<dbReference type="PANTHER" id="PTHR43071">
    <property type="entry name" value="2-AMINO-4-HYDROXY-6-HYDROXYMETHYLDIHYDROPTERIDINE PYROPHOSPHOKINASE"/>
    <property type="match status" value="1"/>
</dbReference>
<comment type="function">
    <text evidence="10">Catalyzes the transfer of pyrophosphate from adenosine triphosphate (ATP) to 6-hydroxymethyl-7,8-dihydropterin, an enzymatic step in folate biosynthesis pathway.</text>
</comment>
<evidence type="ECO:0000256" key="9">
    <source>
        <dbReference type="ARBA" id="ARBA00022909"/>
    </source>
</evidence>
<dbReference type="NCBIfam" id="TIGR01498">
    <property type="entry name" value="folK"/>
    <property type="match status" value="1"/>
</dbReference>
<accession>A0ABV8Q119</accession>
<evidence type="ECO:0000256" key="4">
    <source>
        <dbReference type="ARBA" id="ARBA00016218"/>
    </source>
</evidence>
<dbReference type="RefSeq" id="WP_379014768.1">
    <property type="nucleotide sequence ID" value="NZ_JBHSDC010000027.1"/>
</dbReference>
<evidence type="ECO:0000256" key="10">
    <source>
        <dbReference type="ARBA" id="ARBA00029409"/>
    </source>
</evidence>
<evidence type="ECO:0000256" key="5">
    <source>
        <dbReference type="ARBA" id="ARBA00022679"/>
    </source>
</evidence>
<comment type="pathway">
    <text evidence="1">Cofactor biosynthesis; tetrahydrofolate biosynthesis; 2-amino-4-hydroxy-6-hydroxymethyl-7,8-dihydropteridine diphosphate from 7,8-dihydroneopterin triphosphate: step 4/4.</text>
</comment>